<dbReference type="SMART" id="SM01400">
    <property type="entry name" value="Pribosyltran_N"/>
    <property type="match status" value="1"/>
</dbReference>
<dbReference type="eggNOG" id="arCOG00067">
    <property type="taxonomic scope" value="Archaea"/>
</dbReference>
<dbReference type="STRING" id="693661.Arcve_1532"/>
<dbReference type="GO" id="GO:0016301">
    <property type="term" value="F:kinase activity"/>
    <property type="evidence" value="ECO:0007669"/>
    <property type="project" value="UniProtKB-KW"/>
</dbReference>
<organism evidence="11 12">
    <name type="scientific">Archaeoglobus veneficus (strain DSM 11195 / SNP6)</name>
    <dbReference type="NCBI Taxonomy" id="693661"/>
    <lineage>
        <taxon>Archaea</taxon>
        <taxon>Methanobacteriati</taxon>
        <taxon>Methanobacteriota</taxon>
        <taxon>Archaeoglobi</taxon>
        <taxon>Archaeoglobales</taxon>
        <taxon>Archaeoglobaceae</taxon>
        <taxon>Archaeoglobus</taxon>
    </lineage>
</organism>
<evidence type="ECO:0000256" key="7">
    <source>
        <dbReference type="ARBA" id="ARBA00049535"/>
    </source>
</evidence>
<evidence type="ECO:0000259" key="9">
    <source>
        <dbReference type="Pfam" id="PF00156"/>
    </source>
</evidence>
<dbReference type="Gene3D" id="3.40.50.2020">
    <property type="match status" value="2"/>
</dbReference>
<feature type="domain" description="Ribose-phosphate pyrophosphokinase N-terminal" evidence="10">
    <location>
        <begin position="10"/>
        <end position="103"/>
    </location>
</feature>
<name>F2KPK6_ARCVS</name>
<keyword evidence="6" id="KW-0067">ATP-binding</keyword>
<dbReference type="Pfam" id="PF00156">
    <property type="entry name" value="Pribosyltran"/>
    <property type="match status" value="1"/>
</dbReference>
<proteinExistence type="inferred from homology"/>
<feature type="domain" description="Phosphoribosyltransferase" evidence="9">
    <location>
        <begin position="142"/>
        <end position="238"/>
    </location>
</feature>
<dbReference type="CDD" id="cd06223">
    <property type="entry name" value="PRTases_typeI"/>
    <property type="match status" value="1"/>
</dbReference>
<evidence type="ECO:0000256" key="8">
    <source>
        <dbReference type="RuleBase" id="RU004324"/>
    </source>
</evidence>
<evidence type="ECO:0000256" key="6">
    <source>
        <dbReference type="ARBA" id="ARBA00022840"/>
    </source>
</evidence>
<dbReference type="GO" id="GO:0006164">
    <property type="term" value="P:purine nucleotide biosynthetic process"/>
    <property type="evidence" value="ECO:0007669"/>
    <property type="project" value="TreeGrafter"/>
</dbReference>
<dbReference type="GO" id="GO:0006015">
    <property type="term" value="P:5-phosphoribose 1-diphosphate biosynthetic process"/>
    <property type="evidence" value="ECO:0007669"/>
    <property type="project" value="TreeGrafter"/>
</dbReference>
<comment type="catalytic activity">
    <reaction evidence="7">
        <text>D-ribose 5-phosphate + ATP = 5-phospho-alpha-D-ribose 1-diphosphate + AMP + H(+)</text>
        <dbReference type="Rhea" id="RHEA:15609"/>
        <dbReference type="ChEBI" id="CHEBI:15378"/>
        <dbReference type="ChEBI" id="CHEBI:30616"/>
        <dbReference type="ChEBI" id="CHEBI:58017"/>
        <dbReference type="ChEBI" id="CHEBI:78346"/>
        <dbReference type="ChEBI" id="CHEBI:456215"/>
        <dbReference type="EC" id="2.7.6.1"/>
    </reaction>
</comment>
<gene>
    <name evidence="11" type="ordered locus">Arcve_1532</name>
</gene>
<dbReference type="RefSeq" id="WP_013684194.1">
    <property type="nucleotide sequence ID" value="NC_015320.1"/>
</dbReference>
<dbReference type="GeneID" id="10394656"/>
<evidence type="ECO:0000256" key="4">
    <source>
        <dbReference type="ARBA" id="ARBA00022741"/>
    </source>
</evidence>
<evidence type="ECO:0000313" key="12">
    <source>
        <dbReference type="Proteomes" id="UP000008136"/>
    </source>
</evidence>
<dbReference type="Proteomes" id="UP000008136">
    <property type="component" value="Chromosome"/>
</dbReference>
<evidence type="ECO:0000256" key="3">
    <source>
        <dbReference type="ARBA" id="ARBA00022727"/>
    </source>
</evidence>
<dbReference type="KEGG" id="ave:Arcve_1532"/>
<dbReference type="HOGENOM" id="CLU_033546_2_2_2"/>
<evidence type="ECO:0000256" key="1">
    <source>
        <dbReference type="ARBA" id="ARBA00013247"/>
    </source>
</evidence>
<dbReference type="EMBL" id="CP002588">
    <property type="protein sequence ID" value="AEA47534.1"/>
    <property type="molecule type" value="Genomic_DNA"/>
</dbReference>
<dbReference type="GO" id="GO:0002189">
    <property type="term" value="C:ribose phosphate diphosphokinase complex"/>
    <property type="evidence" value="ECO:0007669"/>
    <property type="project" value="TreeGrafter"/>
</dbReference>
<reference evidence="11 12" key="1">
    <citation type="submission" date="2011-03" db="EMBL/GenBank/DDBJ databases">
        <title>The complete genome of Archaeoglobus veneficus SNP6.</title>
        <authorList>
            <consortium name="US DOE Joint Genome Institute (JGI-PGF)"/>
            <person name="Lucas S."/>
            <person name="Copeland A."/>
            <person name="Lapidus A."/>
            <person name="Bruce D."/>
            <person name="Goodwin L."/>
            <person name="Pitluck S."/>
            <person name="Kyrpides N."/>
            <person name="Mavromatis K."/>
            <person name="Pagani I."/>
            <person name="Ivanova N."/>
            <person name="Mikhailova N."/>
            <person name="Lu M."/>
            <person name="Detter J.C."/>
            <person name="Tapia R."/>
            <person name="Han C."/>
            <person name="Land M."/>
            <person name="Hauser L."/>
            <person name="Markowitz V."/>
            <person name="Cheng J.-F."/>
            <person name="Hugenholtz P."/>
            <person name="Woyke T."/>
            <person name="Wu D."/>
            <person name="Spring S."/>
            <person name="Brambilla E."/>
            <person name="Klenk H.-P."/>
            <person name="Eisen J.A."/>
        </authorList>
    </citation>
    <scope>NUCLEOTIDE SEQUENCE [LARGE SCALE GENOMIC DNA]</scope>
    <source>
        <strain>SNP6</strain>
    </source>
</reference>
<dbReference type="PANTHER" id="PTHR10210">
    <property type="entry name" value="RIBOSE-PHOSPHATE DIPHOSPHOKINASE FAMILY MEMBER"/>
    <property type="match status" value="1"/>
</dbReference>
<dbReference type="GO" id="GO:0004749">
    <property type="term" value="F:ribose phosphate diphosphokinase activity"/>
    <property type="evidence" value="ECO:0007669"/>
    <property type="project" value="UniProtKB-EC"/>
</dbReference>
<dbReference type="InterPro" id="IPR029099">
    <property type="entry name" value="Pribosyltran_N"/>
</dbReference>
<dbReference type="Pfam" id="PF13793">
    <property type="entry name" value="Pribosyltran_N"/>
    <property type="match status" value="1"/>
</dbReference>
<keyword evidence="4" id="KW-0547">Nucleotide-binding</keyword>
<keyword evidence="5 11" id="KW-0418">Kinase</keyword>
<dbReference type="GO" id="GO:0005737">
    <property type="term" value="C:cytoplasm"/>
    <property type="evidence" value="ECO:0007669"/>
    <property type="project" value="TreeGrafter"/>
</dbReference>
<dbReference type="FunFam" id="3.40.50.2020:FF:000014">
    <property type="entry name" value="Ribose-phosphate pyrophosphokinase 1"/>
    <property type="match status" value="1"/>
</dbReference>
<dbReference type="EC" id="2.7.6.1" evidence="1"/>
<accession>F2KPK6</accession>
<dbReference type="SUPFAM" id="SSF53271">
    <property type="entry name" value="PRTase-like"/>
    <property type="match status" value="2"/>
</dbReference>
<keyword evidence="3 8" id="KW-0545">Nucleotide biosynthesis</keyword>
<evidence type="ECO:0000256" key="2">
    <source>
        <dbReference type="ARBA" id="ARBA00022679"/>
    </source>
</evidence>
<dbReference type="GO" id="GO:0000287">
    <property type="term" value="F:magnesium ion binding"/>
    <property type="evidence" value="ECO:0007669"/>
    <property type="project" value="InterPro"/>
</dbReference>
<dbReference type="InterPro" id="IPR000836">
    <property type="entry name" value="PRTase_dom"/>
</dbReference>
<keyword evidence="12" id="KW-1185">Reference proteome</keyword>
<evidence type="ECO:0000256" key="5">
    <source>
        <dbReference type="ARBA" id="ARBA00022777"/>
    </source>
</evidence>
<comment type="similarity">
    <text evidence="8">Belongs to the ribose-phosphate pyrophosphokinase family.</text>
</comment>
<dbReference type="GO" id="GO:0005524">
    <property type="term" value="F:ATP binding"/>
    <property type="evidence" value="ECO:0007669"/>
    <property type="project" value="UniProtKB-KW"/>
</dbReference>
<keyword evidence="2 11" id="KW-0808">Transferase</keyword>
<dbReference type="NCBIfam" id="TIGR01251">
    <property type="entry name" value="ribP_PPkin"/>
    <property type="match status" value="1"/>
</dbReference>
<dbReference type="AlphaFoldDB" id="F2KPK6"/>
<dbReference type="InterPro" id="IPR005946">
    <property type="entry name" value="Rib-P_diPkinase"/>
</dbReference>
<dbReference type="InterPro" id="IPR029057">
    <property type="entry name" value="PRTase-like"/>
</dbReference>
<protein>
    <recommendedName>
        <fullName evidence="1">ribose-phosphate diphosphokinase</fullName>
        <ecNumber evidence="1">2.7.6.1</ecNumber>
    </recommendedName>
</protein>
<sequence length="284" mass="31638">MLLIPGSQGLMAVKLSRLTGFRLGYAQLEKLPSGEKYVRISGEVRGDVVIVNSLAHNPDEMLMESLFLAETLKEYGAERVFAVFPYFPYSRERVIRGEAFPIRIIARIFSCIDRMYVVDFHLERMVDEFPFEVVNLTAMEELAEYARNFDVSDPVVIGPDEEAVRWASIVAEKLGADYRYMRKIRVDAENVIIESAPADVEGRDVIIVDDMISTGATVVQAIKVLKRAGCGKIYVMCTHPVLTSDALRRILENGAEEVVGTDTVPSPISYVSVAPLLSRALLEG</sequence>
<evidence type="ECO:0000313" key="11">
    <source>
        <dbReference type="EMBL" id="AEA47534.1"/>
    </source>
</evidence>
<evidence type="ECO:0000259" key="10">
    <source>
        <dbReference type="Pfam" id="PF13793"/>
    </source>
</evidence>
<dbReference type="OrthoDB" id="371997at2157"/>
<dbReference type="PANTHER" id="PTHR10210:SF32">
    <property type="entry name" value="RIBOSE-PHOSPHATE PYROPHOSPHOKINASE 2"/>
    <property type="match status" value="1"/>
</dbReference>